<dbReference type="Proteomes" id="UP000543419">
    <property type="component" value="Unassembled WGS sequence"/>
</dbReference>
<dbReference type="GO" id="GO:0016052">
    <property type="term" value="P:carbohydrate catabolic process"/>
    <property type="evidence" value="ECO:0007669"/>
    <property type="project" value="TreeGrafter"/>
</dbReference>
<reference evidence="3 4" key="1">
    <citation type="submission" date="2020-02" db="EMBL/GenBank/DDBJ databases">
        <title>Characterization of phylogenetic diversity of novel bifidobacterial species isolated in Czech ZOOs.</title>
        <authorList>
            <person name="Lugli G.A."/>
            <person name="Vera N.B."/>
            <person name="Ventura M."/>
        </authorList>
    </citation>
    <scope>NUCLEOTIDE SEQUENCE [LARGE SCALE GENOMIC DNA]</scope>
    <source>
        <strain evidence="3 4">DSM 109959</strain>
    </source>
</reference>
<evidence type="ECO:0000313" key="3">
    <source>
        <dbReference type="EMBL" id="NMM99421.1"/>
    </source>
</evidence>
<keyword evidence="3" id="KW-0378">Hydrolase</keyword>
<dbReference type="SUPFAM" id="SSF51445">
    <property type="entry name" value="(Trans)glycosidases"/>
    <property type="match status" value="1"/>
</dbReference>
<dbReference type="AlphaFoldDB" id="A0A7Y0HXH8"/>
<accession>A0A7Y0HXH8</accession>
<feature type="compositionally biased region" description="Low complexity" evidence="2">
    <location>
        <begin position="259"/>
        <end position="282"/>
    </location>
</feature>
<feature type="non-terminal residue" evidence="3">
    <location>
        <position position="330"/>
    </location>
</feature>
<feature type="region of interest" description="Disordered" evidence="2">
    <location>
        <begin position="259"/>
        <end position="283"/>
    </location>
</feature>
<sequence length="330" mass="35884">MPPNTQQEGIELGEFKNKSKPKRLACAIAAAVAATALAFAPAAAYADMQGVDVSNWQCGADIYDMQADFVVVGTTWGTGQVHNPANCISWGVNQDANRMLADAQASGKKIGIYHYAMGGNPEAEADFFYRNTSNYVRHAVLALDWEADDNPAFGDWDWVRRFMNRMVELTGGVYPMLYTAPMAGTVPQDLRDRYGLWIAQYANMDSTGYQSAPWMIGAYGEAMRQYSGNGVVNTWSPIDLNLFRGEGWQWDLYADPSSGAAPSAPATTPSAPASTPASQSGGISHTMQWGETIWGLAVQYDAWPLSAWHTPSGDINRYWVGDVVTYNGGG</sequence>
<evidence type="ECO:0000313" key="4">
    <source>
        <dbReference type="Proteomes" id="UP000543419"/>
    </source>
</evidence>
<protein>
    <submittedName>
        <fullName evidence="3">Glycoside hydrolase</fullName>
    </submittedName>
</protein>
<dbReference type="EMBL" id="JAAIIG010000037">
    <property type="protein sequence ID" value="NMM99421.1"/>
    <property type="molecule type" value="Genomic_DNA"/>
</dbReference>
<comment type="similarity">
    <text evidence="1">Belongs to the glycosyl hydrolase 25 family.</text>
</comment>
<dbReference type="Gene3D" id="3.20.20.80">
    <property type="entry name" value="Glycosidases"/>
    <property type="match status" value="1"/>
</dbReference>
<dbReference type="PANTHER" id="PTHR34135">
    <property type="entry name" value="LYSOZYME"/>
    <property type="match status" value="1"/>
</dbReference>
<proteinExistence type="inferred from homology"/>
<evidence type="ECO:0000256" key="1">
    <source>
        <dbReference type="ARBA" id="ARBA00010646"/>
    </source>
</evidence>
<evidence type="ECO:0000256" key="2">
    <source>
        <dbReference type="SAM" id="MobiDB-lite"/>
    </source>
</evidence>
<dbReference type="PROSITE" id="PS51904">
    <property type="entry name" value="GLYCOSYL_HYDROL_F25_2"/>
    <property type="match status" value="1"/>
</dbReference>
<dbReference type="GO" id="GO:0003796">
    <property type="term" value="F:lysozyme activity"/>
    <property type="evidence" value="ECO:0007669"/>
    <property type="project" value="InterPro"/>
</dbReference>
<dbReference type="GO" id="GO:0016998">
    <property type="term" value="P:cell wall macromolecule catabolic process"/>
    <property type="evidence" value="ECO:0007669"/>
    <property type="project" value="InterPro"/>
</dbReference>
<organism evidence="3 4">
    <name type="scientific">Bifidobacterium olomucense</name>
    <dbReference type="NCBI Taxonomy" id="2675324"/>
    <lineage>
        <taxon>Bacteria</taxon>
        <taxon>Bacillati</taxon>
        <taxon>Actinomycetota</taxon>
        <taxon>Actinomycetes</taxon>
        <taxon>Bifidobacteriales</taxon>
        <taxon>Bifidobacteriaceae</taxon>
        <taxon>Bifidobacterium</taxon>
    </lineage>
</organism>
<name>A0A7Y0HXH8_9BIFI</name>
<dbReference type="InterPro" id="IPR017853">
    <property type="entry name" value="GH"/>
</dbReference>
<dbReference type="InterPro" id="IPR002053">
    <property type="entry name" value="Glyco_hydro_25"/>
</dbReference>
<comment type="caution">
    <text evidence="3">The sequence shown here is derived from an EMBL/GenBank/DDBJ whole genome shotgun (WGS) entry which is preliminary data.</text>
</comment>
<dbReference type="GO" id="GO:0009253">
    <property type="term" value="P:peptidoglycan catabolic process"/>
    <property type="evidence" value="ECO:0007669"/>
    <property type="project" value="InterPro"/>
</dbReference>
<dbReference type="PANTHER" id="PTHR34135:SF2">
    <property type="entry name" value="LYSOZYME"/>
    <property type="match status" value="1"/>
</dbReference>
<keyword evidence="4" id="KW-1185">Reference proteome</keyword>
<gene>
    <name evidence="3" type="ORF">G1C97_2381</name>
</gene>
<dbReference type="Pfam" id="PF01183">
    <property type="entry name" value="Glyco_hydro_25"/>
    <property type="match status" value="1"/>
</dbReference>